<accession>A0AAD5LMR2</accession>
<dbReference type="Pfam" id="PF16752">
    <property type="entry name" value="TBCC_N"/>
    <property type="match status" value="1"/>
</dbReference>
<feature type="domain" description="C-CAP/cofactor C-like" evidence="9">
    <location>
        <begin position="266"/>
        <end position="426"/>
    </location>
</feature>
<name>A0AAD5LMR2_PYTIN</name>
<keyword evidence="11" id="KW-1185">Reference proteome</keyword>
<evidence type="ECO:0000313" key="10">
    <source>
        <dbReference type="EMBL" id="KAJ0406419.1"/>
    </source>
</evidence>
<comment type="similarity">
    <text evidence="2">Belongs to the TBCC family.</text>
</comment>
<evidence type="ECO:0000256" key="4">
    <source>
        <dbReference type="ARBA" id="ARBA00022990"/>
    </source>
</evidence>
<dbReference type="GO" id="GO:0015631">
    <property type="term" value="F:tubulin binding"/>
    <property type="evidence" value="ECO:0007669"/>
    <property type="project" value="InterPro"/>
</dbReference>
<dbReference type="Proteomes" id="UP001209570">
    <property type="component" value="Unassembled WGS sequence"/>
</dbReference>
<protein>
    <recommendedName>
        <fullName evidence="12">Tubulin-folding cofactor C</fullName>
    </recommendedName>
</protein>
<evidence type="ECO:0000256" key="2">
    <source>
        <dbReference type="ARBA" id="ARBA00008848"/>
    </source>
</evidence>
<keyword evidence="3" id="KW-0963">Cytoplasm</keyword>
<dbReference type="SMART" id="SM01052">
    <property type="entry name" value="CAP_GLY"/>
    <property type="match status" value="1"/>
</dbReference>
<dbReference type="Pfam" id="PF07986">
    <property type="entry name" value="TBCC"/>
    <property type="match status" value="1"/>
</dbReference>
<dbReference type="InterPro" id="IPR038397">
    <property type="entry name" value="TBCC_N_sf"/>
</dbReference>
<dbReference type="PROSITE" id="PS50245">
    <property type="entry name" value="CAP_GLY_2"/>
    <property type="match status" value="1"/>
</dbReference>
<dbReference type="Gene3D" id="1.20.58.1250">
    <property type="entry name" value="Tubulin Binding Cofactor C, N-terminal domain"/>
    <property type="match status" value="1"/>
</dbReference>
<evidence type="ECO:0000256" key="3">
    <source>
        <dbReference type="ARBA" id="ARBA00022490"/>
    </source>
</evidence>
<organism evidence="10 11">
    <name type="scientific">Pythium insidiosum</name>
    <name type="common">Pythiosis disease agent</name>
    <dbReference type="NCBI Taxonomy" id="114742"/>
    <lineage>
        <taxon>Eukaryota</taxon>
        <taxon>Sar</taxon>
        <taxon>Stramenopiles</taxon>
        <taxon>Oomycota</taxon>
        <taxon>Peronosporomycetes</taxon>
        <taxon>Pythiales</taxon>
        <taxon>Pythiaceae</taxon>
        <taxon>Pythium</taxon>
    </lineage>
</organism>
<dbReference type="PROSITE" id="PS00845">
    <property type="entry name" value="CAP_GLY_1"/>
    <property type="match status" value="1"/>
</dbReference>
<dbReference type="GO" id="GO:0007023">
    <property type="term" value="P:post-chaperonin tubulin folding pathway"/>
    <property type="evidence" value="ECO:0007669"/>
    <property type="project" value="InterPro"/>
</dbReference>
<comment type="subunit">
    <text evidence="6">Supercomplex made of cofactors A to E. Cofactors A and D function by capturing and stabilizing tubulin in a quasi-native conformation. Cofactor E binds to the cofactor D-tubulin complex; interaction with cofactor C then causes the release of tubulin polypeptides that are committed to the native state.</text>
</comment>
<dbReference type="InterPro" id="IPR000938">
    <property type="entry name" value="CAP-Gly_domain"/>
</dbReference>
<feature type="region of interest" description="Disordered" evidence="7">
    <location>
        <begin position="234"/>
        <end position="262"/>
    </location>
</feature>
<evidence type="ECO:0000256" key="6">
    <source>
        <dbReference type="ARBA" id="ARBA00026055"/>
    </source>
</evidence>
<dbReference type="PANTHER" id="PTHR15139">
    <property type="entry name" value="TUBULIN FOLDING COFACTOR C"/>
    <property type="match status" value="1"/>
</dbReference>
<gene>
    <name evidence="10" type="ORF">P43SY_007027</name>
</gene>
<dbReference type="Pfam" id="PF01302">
    <property type="entry name" value="CAP_GLY"/>
    <property type="match status" value="1"/>
</dbReference>
<keyword evidence="5" id="KW-0143">Chaperone</keyword>
<dbReference type="InterPro" id="IPR036859">
    <property type="entry name" value="CAP-Gly_dom_sf"/>
</dbReference>
<dbReference type="InterPro" id="IPR016098">
    <property type="entry name" value="CAP/MinC_C"/>
</dbReference>
<dbReference type="Gene3D" id="2.160.20.70">
    <property type="match status" value="1"/>
</dbReference>
<evidence type="ECO:0000256" key="7">
    <source>
        <dbReference type="SAM" id="MobiDB-lite"/>
    </source>
</evidence>
<dbReference type="SMART" id="SM00673">
    <property type="entry name" value="CARP"/>
    <property type="match status" value="2"/>
</dbReference>
<dbReference type="SUPFAM" id="SSF74924">
    <property type="entry name" value="Cap-Gly domain"/>
    <property type="match status" value="1"/>
</dbReference>
<dbReference type="InterPro" id="IPR017901">
    <property type="entry name" value="C-CAP_CF_C-like"/>
</dbReference>
<dbReference type="InterPro" id="IPR006599">
    <property type="entry name" value="CARP_motif"/>
</dbReference>
<dbReference type="InterPro" id="IPR031925">
    <property type="entry name" value="TBCC_N"/>
</dbReference>
<dbReference type="PROSITE" id="PS51329">
    <property type="entry name" value="C_CAP_COFACTOR_C"/>
    <property type="match status" value="1"/>
</dbReference>
<dbReference type="PANTHER" id="PTHR15139:SF0">
    <property type="entry name" value="TUBULIN-SPECIFIC CHAPERONE C"/>
    <property type="match status" value="1"/>
</dbReference>
<dbReference type="InterPro" id="IPR027684">
    <property type="entry name" value="TBCC"/>
</dbReference>
<dbReference type="InterPro" id="IPR012945">
    <property type="entry name" value="Tubulin-bd_cofactor_C_dom"/>
</dbReference>
<proteinExistence type="inferred from homology"/>
<dbReference type="Gene3D" id="2.30.30.190">
    <property type="entry name" value="CAP Gly-rich-like domain"/>
    <property type="match status" value="1"/>
</dbReference>
<dbReference type="GO" id="GO:0005737">
    <property type="term" value="C:cytoplasm"/>
    <property type="evidence" value="ECO:0007669"/>
    <property type="project" value="UniProtKB-SubCell"/>
</dbReference>
<feature type="domain" description="CAP-Gly" evidence="8">
    <location>
        <begin position="56"/>
        <end position="92"/>
    </location>
</feature>
<evidence type="ECO:0000313" key="11">
    <source>
        <dbReference type="Proteomes" id="UP001209570"/>
    </source>
</evidence>
<comment type="caution">
    <text evidence="10">The sequence shown here is derived from an EMBL/GenBank/DDBJ whole genome shotgun (WGS) entry which is preliminary data.</text>
</comment>
<dbReference type="EMBL" id="JAKCXM010000033">
    <property type="protein sequence ID" value="KAJ0406419.1"/>
    <property type="molecule type" value="Genomic_DNA"/>
</dbReference>
<evidence type="ECO:0000256" key="5">
    <source>
        <dbReference type="ARBA" id="ARBA00023186"/>
    </source>
</evidence>
<dbReference type="GO" id="GO:0007021">
    <property type="term" value="P:tubulin complex assembly"/>
    <property type="evidence" value="ECO:0007669"/>
    <property type="project" value="TreeGrafter"/>
</dbReference>
<feature type="compositionally biased region" description="Polar residues" evidence="7">
    <location>
        <begin position="252"/>
        <end position="262"/>
    </location>
</feature>
<evidence type="ECO:0008006" key="12">
    <source>
        <dbReference type="Google" id="ProtNLM"/>
    </source>
</evidence>
<evidence type="ECO:0000259" key="8">
    <source>
        <dbReference type="PROSITE" id="PS50245"/>
    </source>
</evidence>
<keyword evidence="4" id="KW-0007">Acetylation</keyword>
<reference evidence="10" key="1">
    <citation type="submission" date="2021-12" db="EMBL/GenBank/DDBJ databases">
        <title>Prjna785345.</title>
        <authorList>
            <person name="Rujirawat T."/>
            <person name="Krajaejun T."/>
        </authorList>
    </citation>
    <scope>NUCLEOTIDE SEQUENCE</scope>
    <source>
        <strain evidence="10">Pi057C3</strain>
    </source>
</reference>
<feature type="region of interest" description="Disordered" evidence="7">
    <location>
        <begin position="109"/>
        <end position="131"/>
    </location>
</feature>
<evidence type="ECO:0000256" key="1">
    <source>
        <dbReference type="ARBA" id="ARBA00004496"/>
    </source>
</evidence>
<evidence type="ECO:0000259" key="9">
    <source>
        <dbReference type="PROSITE" id="PS51329"/>
    </source>
</evidence>
<sequence>MTNISSDVQAALSSQQPPAIEVGQRCEILSTGTGLRASLKRYGEIAFIGAIDGLPAGEWIGVRLDKPLGKNDGTYQGKRYFDAEPLHGAFVRRDKIALQNGSASADVADLSRRRPLDDKSRASDKGQHEPSGDALVHAFWVKFTAAEDQIRRQIHLFVEQRKQPTLCDPADEIKLDSVVAAIHALRNESATAASLYLSRYDIRQTQLIVGKLLELIEATRSAFAPRKKFTFKARARRQPASASEPADRENTDNNTSHDLSTTADGAKKSSLFVNPDELVFADRKNETIIIDASTWGNDPDSKDGRRRDLSFSRLENCVIVVLVETSAIRGDCLTRCVFYTGPVWGSLWLEQCVDSAFVVACRQLRVHQSSGTAFHLRIASHPIIEDCQRLEFGAYRLRYDDLAAQLERCGLQRDNGLWAKVNDFKWHKAQQSPNWRLWDPKTPLRPVPVELQHLVRIE</sequence>
<comment type="subcellular location">
    <subcellularLocation>
        <location evidence="1">Cytoplasm</location>
    </subcellularLocation>
</comment>
<dbReference type="AlphaFoldDB" id="A0AAD5LMR2"/>